<name>A0ACB8BL01_9AGAM</name>
<sequence>MRLLRSIKQCARIRSFATSSTVPNPLKSELPGTAPSHRSYIFLHTPQPPSDYAAKISTPVQRALLLKAVKWGGSVNFSWSKEQPAIPARPPGEEKLQEYYLTAFSSTRGCLEIPNVSLTNADEVEARLREHVEPAEDIAASSSQDIHLYVCTHGARDCRCGDTGGAVVKAILEELQKRRELDPVGPSHRVKVAEVGHVGGHKYAANVLVYPHGEWLGLVEPHDVSQILDAVLAAPSRPMAASEAPLCPSHWRGRMNLSKEEQLELYSSFHGS</sequence>
<evidence type="ECO:0000313" key="1">
    <source>
        <dbReference type="EMBL" id="KAH7926571.1"/>
    </source>
</evidence>
<keyword evidence="2" id="KW-1185">Reference proteome</keyword>
<comment type="caution">
    <text evidence="1">The sequence shown here is derived from an EMBL/GenBank/DDBJ whole genome shotgun (WGS) entry which is preliminary data.</text>
</comment>
<dbReference type="EMBL" id="MU266380">
    <property type="protein sequence ID" value="KAH7926571.1"/>
    <property type="molecule type" value="Genomic_DNA"/>
</dbReference>
<protein>
    <submittedName>
        <fullName evidence="1">Uncharacterized protein</fullName>
    </submittedName>
</protein>
<dbReference type="Proteomes" id="UP000790709">
    <property type="component" value="Unassembled WGS sequence"/>
</dbReference>
<gene>
    <name evidence="1" type="ORF">BV22DRAFT_1008760</name>
</gene>
<proteinExistence type="predicted"/>
<evidence type="ECO:0000313" key="2">
    <source>
        <dbReference type="Proteomes" id="UP000790709"/>
    </source>
</evidence>
<accession>A0ACB8BL01</accession>
<organism evidence="1 2">
    <name type="scientific">Leucogyrophana mollusca</name>
    <dbReference type="NCBI Taxonomy" id="85980"/>
    <lineage>
        <taxon>Eukaryota</taxon>
        <taxon>Fungi</taxon>
        <taxon>Dikarya</taxon>
        <taxon>Basidiomycota</taxon>
        <taxon>Agaricomycotina</taxon>
        <taxon>Agaricomycetes</taxon>
        <taxon>Agaricomycetidae</taxon>
        <taxon>Boletales</taxon>
        <taxon>Boletales incertae sedis</taxon>
        <taxon>Leucogyrophana</taxon>
    </lineage>
</organism>
<reference evidence="1" key="1">
    <citation type="journal article" date="2021" name="New Phytol.">
        <title>Evolutionary innovations through gain and loss of genes in the ectomycorrhizal Boletales.</title>
        <authorList>
            <person name="Wu G."/>
            <person name="Miyauchi S."/>
            <person name="Morin E."/>
            <person name="Kuo A."/>
            <person name="Drula E."/>
            <person name="Varga T."/>
            <person name="Kohler A."/>
            <person name="Feng B."/>
            <person name="Cao Y."/>
            <person name="Lipzen A."/>
            <person name="Daum C."/>
            <person name="Hundley H."/>
            <person name="Pangilinan J."/>
            <person name="Johnson J."/>
            <person name="Barry K."/>
            <person name="LaButti K."/>
            <person name="Ng V."/>
            <person name="Ahrendt S."/>
            <person name="Min B."/>
            <person name="Choi I.G."/>
            <person name="Park H."/>
            <person name="Plett J.M."/>
            <person name="Magnuson J."/>
            <person name="Spatafora J.W."/>
            <person name="Nagy L.G."/>
            <person name="Henrissat B."/>
            <person name="Grigoriev I.V."/>
            <person name="Yang Z.L."/>
            <person name="Xu J."/>
            <person name="Martin F.M."/>
        </authorList>
    </citation>
    <scope>NUCLEOTIDE SEQUENCE</scope>
    <source>
        <strain evidence="1">KUC20120723A-06</strain>
    </source>
</reference>